<dbReference type="PANTHER" id="PTHR10855">
    <property type="entry name" value="26S PROTEASOME NON-ATPASE REGULATORY SUBUNIT 12/COP9 SIGNALOSOME COMPLEX SUBUNIT 4"/>
    <property type="match status" value="1"/>
</dbReference>
<evidence type="ECO:0000259" key="3">
    <source>
        <dbReference type="PROSITE" id="PS50250"/>
    </source>
</evidence>
<dbReference type="InterPro" id="IPR036390">
    <property type="entry name" value="WH_DNA-bd_sf"/>
</dbReference>
<dbReference type="Pfam" id="PF01399">
    <property type="entry name" value="PCI"/>
    <property type="match status" value="1"/>
</dbReference>
<comment type="similarity">
    <text evidence="1">Belongs to the proteasome subunit p55 family.</text>
</comment>
<evidence type="ECO:0000313" key="4">
    <source>
        <dbReference type="EMBL" id="CAD9675516.1"/>
    </source>
</evidence>
<gene>
    <name evidence="4" type="ORF">QSP1433_LOCUS5093</name>
</gene>
<dbReference type="SMART" id="SM00088">
    <property type="entry name" value="PINT"/>
    <property type="match status" value="1"/>
</dbReference>
<protein>
    <recommendedName>
        <fullName evidence="3">PCI domain-containing protein</fullName>
    </recommendedName>
</protein>
<dbReference type="InterPro" id="IPR036388">
    <property type="entry name" value="WH-like_DNA-bd_sf"/>
</dbReference>
<evidence type="ECO:0000256" key="1">
    <source>
        <dbReference type="ARBA" id="ARBA00006397"/>
    </source>
</evidence>
<dbReference type="FunFam" id="1.10.10.10:FF:000070">
    <property type="entry name" value="26S proteasome non-ATPase regulatory subunit 12"/>
    <property type="match status" value="1"/>
</dbReference>
<sequence length="453" mass="52211">MTAADDTKASGPDAFVLKKDVKKKDFTDDFQAVIPIATDVARKGNLGEGLEQLLNLEKRARLGGDTKIVSETALVIVKLCFELKKWDELNANVTLLCKRRGQFKKVQITVIQEGTERVASVTPKEEKLRLIKTLRAVSEGKIYVEAERARLTMQLAKIYEAEGKISEAADVLQEEQVETYGAMNKQEKIDFLLEQIRLCLEKKDFIRAYIIAKKVNRKQLEEEELETLKIRFYRLLIQYHTHEKQPLELARAHLAIYTSLKKQDASVWIPELQLTVLLLCTSSFDNHQIDLVHNLLLDEKLEEVPLYKTLLRHFVTDELAQWPLPENDEIVKNPLFKNKDDWYFKMLRDRVVQHDIRVVAKYYTKIRAARLAHLLQMDIDEAEKYIADMVTSTTSERLIAKIDRPAGIISFEPKKDANAHLSDWAGNISELLGLVEKTCHLIHKENMVHQAKK</sequence>
<dbReference type="EMBL" id="HBHK01008227">
    <property type="protein sequence ID" value="CAD9675516.1"/>
    <property type="molecule type" value="Transcribed_RNA"/>
</dbReference>
<accession>A0A7S2RMQ9</accession>
<dbReference type="GO" id="GO:0005634">
    <property type="term" value="C:nucleus"/>
    <property type="evidence" value="ECO:0007669"/>
    <property type="project" value="UniProtKB-ARBA"/>
</dbReference>
<name>A0A7S2RMQ9_9STRA</name>
<evidence type="ECO:0000256" key="2">
    <source>
        <dbReference type="ARBA" id="ARBA00022942"/>
    </source>
</evidence>
<dbReference type="PANTHER" id="PTHR10855:SF1">
    <property type="entry name" value="26S PROTEASOME NON-ATPASE REGULATORY SUBUNIT 12"/>
    <property type="match status" value="1"/>
</dbReference>
<dbReference type="GO" id="GO:0008541">
    <property type="term" value="C:proteasome regulatory particle, lid subcomplex"/>
    <property type="evidence" value="ECO:0007669"/>
    <property type="project" value="TreeGrafter"/>
</dbReference>
<organism evidence="4">
    <name type="scientific">Mucochytrium quahogii</name>
    <dbReference type="NCBI Taxonomy" id="96639"/>
    <lineage>
        <taxon>Eukaryota</taxon>
        <taxon>Sar</taxon>
        <taxon>Stramenopiles</taxon>
        <taxon>Bigyra</taxon>
        <taxon>Labyrinthulomycetes</taxon>
        <taxon>Thraustochytrida</taxon>
        <taxon>Thraustochytriidae</taxon>
        <taxon>Mucochytrium</taxon>
    </lineage>
</organism>
<dbReference type="InterPro" id="IPR040896">
    <property type="entry name" value="RPN5_C"/>
</dbReference>
<dbReference type="SUPFAM" id="SSF46785">
    <property type="entry name" value="Winged helix' DNA-binding domain"/>
    <property type="match status" value="1"/>
</dbReference>
<dbReference type="InterPro" id="IPR000717">
    <property type="entry name" value="PCI_dom"/>
</dbReference>
<dbReference type="Pfam" id="PF22241">
    <property type="entry name" value="PSMD12-CSN4_N"/>
    <property type="match status" value="1"/>
</dbReference>
<keyword evidence="2" id="KW-0647">Proteasome</keyword>
<proteinExistence type="inferred from homology"/>
<dbReference type="PROSITE" id="PS50250">
    <property type="entry name" value="PCI"/>
    <property type="match status" value="1"/>
</dbReference>
<dbReference type="InterPro" id="IPR040134">
    <property type="entry name" value="PSMD12/CSN4"/>
</dbReference>
<dbReference type="InterPro" id="IPR054559">
    <property type="entry name" value="PSMD12-CSN4-like_N"/>
</dbReference>
<dbReference type="Gene3D" id="1.10.10.10">
    <property type="entry name" value="Winged helix-like DNA-binding domain superfamily/Winged helix DNA-binding domain"/>
    <property type="match status" value="1"/>
</dbReference>
<dbReference type="GO" id="GO:0005737">
    <property type="term" value="C:cytoplasm"/>
    <property type="evidence" value="ECO:0007669"/>
    <property type="project" value="TreeGrafter"/>
</dbReference>
<reference evidence="4" key="1">
    <citation type="submission" date="2021-01" db="EMBL/GenBank/DDBJ databases">
        <authorList>
            <person name="Corre E."/>
            <person name="Pelletier E."/>
            <person name="Niang G."/>
            <person name="Scheremetjew M."/>
            <person name="Finn R."/>
            <person name="Kale V."/>
            <person name="Holt S."/>
            <person name="Cochrane G."/>
            <person name="Meng A."/>
            <person name="Brown T."/>
            <person name="Cohen L."/>
        </authorList>
    </citation>
    <scope>NUCLEOTIDE SEQUENCE</scope>
    <source>
        <strain evidence="4">NY070348D</strain>
    </source>
</reference>
<feature type="domain" description="PCI" evidence="3">
    <location>
        <begin position="245"/>
        <end position="416"/>
    </location>
</feature>
<dbReference type="Pfam" id="PF18098">
    <property type="entry name" value="RPN5_C"/>
    <property type="match status" value="1"/>
</dbReference>
<dbReference type="AlphaFoldDB" id="A0A7S2RMQ9"/>